<feature type="region of interest" description="Disordered" evidence="1">
    <location>
        <begin position="18"/>
        <end position="44"/>
    </location>
</feature>
<sequence length="132" mass="14972">MPEITRKRFAISSSYASKLPQKERSLTSEPFENMLNGRRSRTTSELRKERFLSVPAMRYHCTARRATAAPEGLRATFRDASDGASDDSETIQEPWPSNLQSATTFDASAEVSTRKIFRKIFFPHIDGRISLV</sequence>
<accession>A0A834JV30</accession>
<organism evidence="2 3">
    <name type="scientific">Vespula pensylvanica</name>
    <name type="common">Western yellow jacket</name>
    <name type="synonym">Wasp</name>
    <dbReference type="NCBI Taxonomy" id="30213"/>
    <lineage>
        <taxon>Eukaryota</taxon>
        <taxon>Metazoa</taxon>
        <taxon>Ecdysozoa</taxon>
        <taxon>Arthropoda</taxon>
        <taxon>Hexapoda</taxon>
        <taxon>Insecta</taxon>
        <taxon>Pterygota</taxon>
        <taxon>Neoptera</taxon>
        <taxon>Endopterygota</taxon>
        <taxon>Hymenoptera</taxon>
        <taxon>Apocrita</taxon>
        <taxon>Aculeata</taxon>
        <taxon>Vespoidea</taxon>
        <taxon>Vespidae</taxon>
        <taxon>Vespinae</taxon>
        <taxon>Vespula</taxon>
    </lineage>
</organism>
<evidence type="ECO:0000256" key="1">
    <source>
        <dbReference type="SAM" id="MobiDB-lite"/>
    </source>
</evidence>
<name>A0A834JV30_VESPE</name>
<dbReference type="AlphaFoldDB" id="A0A834JV30"/>
<keyword evidence="3" id="KW-1185">Reference proteome</keyword>
<evidence type="ECO:0000313" key="2">
    <source>
        <dbReference type="EMBL" id="KAF7394151.1"/>
    </source>
</evidence>
<protein>
    <submittedName>
        <fullName evidence="2">Uncharacterized protein</fullName>
    </submittedName>
</protein>
<reference evidence="2" key="1">
    <citation type="journal article" date="2020" name="G3 (Bethesda)">
        <title>High-Quality Assemblies for Three Invasive Social Wasps from the &lt;i&gt;Vespula&lt;/i&gt; Genus.</title>
        <authorList>
            <person name="Harrop T.W.R."/>
            <person name="Guhlin J."/>
            <person name="McLaughlin G.M."/>
            <person name="Permina E."/>
            <person name="Stockwell P."/>
            <person name="Gilligan J."/>
            <person name="Le Lec M.F."/>
            <person name="Gruber M.A.M."/>
            <person name="Quinn O."/>
            <person name="Lovegrove M."/>
            <person name="Duncan E.J."/>
            <person name="Remnant E.J."/>
            <person name="Van Eeckhoven J."/>
            <person name="Graham B."/>
            <person name="Knapp R.A."/>
            <person name="Langford K.W."/>
            <person name="Kronenberg Z."/>
            <person name="Press M.O."/>
            <person name="Eacker S.M."/>
            <person name="Wilson-Rankin E.E."/>
            <person name="Purcell J."/>
            <person name="Lester P.J."/>
            <person name="Dearden P.K."/>
        </authorList>
    </citation>
    <scope>NUCLEOTIDE SEQUENCE</scope>
    <source>
        <strain evidence="2">Volc-1</strain>
    </source>
</reference>
<feature type="region of interest" description="Disordered" evidence="1">
    <location>
        <begin position="72"/>
        <end position="99"/>
    </location>
</feature>
<dbReference type="EMBL" id="JACSDY010000021">
    <property type="protein sequence ID" value="KAF7394151.1"/>
    <property type="molecule type" value="Genomic_DNA"/>
</dbReference>
<dbReference type="Proteomes" id="UP000600918">
    <property type="component" value="Unassembled WGS sequence"/>
</dbReference>
<evidence type="ECO:0000313" key="3">
    <source>
        <dbReference type="Proteomes" id="UP000600918"/>
    </source>
</evidence>
<proteinExistence type="predicted"/>
<comment type="caution">
    <text evidence="2">The sequence shown here is derived from an EMBL/GenBank/DDBJ whole genome shotgun (WGS) entry which is preliminary data.</text>
</comment>
<gene>
    <name evidence="2" type="ORF">H0235_016746</name>
</gene>